<gene>
    <name evidence="9" type="ORF">DKT75_16310</name>
</gene>
<evidence type="ECO:0000256" key="1">
    <source>
        <dbReference type="ARBA" id="ARBA00022448"/>
    </source>
</evidence>
<dbReference type="InterPro" id="IPR010980">
    <property type="entry name" value="Cyt_c/b562"/>
</dbReference>
<dbReference type="PROSITE" id="PS51009">
    <property type="entry name" value="CYTCII"/>
    <property type="match status" value="1"/>
</dbReference>
<dbReference type="Gene3D" id="1.20.120.10">
    <property type="entry name" value="Cytochrome c/b562"/>
    <property type="match status" value="1"/>
</dbReference>
<dbReference type="OrthoDB" id="5520910at2"/>
<dbReference type="EMBL" id="QGKL01000041">
    <property type="protein sequence ID" value="PWQ94102.1"/>
    <property type="molecule type" value="Genomic_DNA"/>
</dbReference>
<keyword evidence="3 6" id="KW-0479">Metal-binding</keyword>
<evidence type="ECO:0000256" key="7">
    <source>
        <dbReference type="PIRSR" id="PIRSR000027-2"/>
    </source>
</evidence>
<dbReference type="Proteomes" id="UP000245506">
    <property type="component" value="Unassembled WGS sequence"/>
</dbReference>
<dbReference type="GO" id="GO:0022900">
    <property type="term" value="P:electron transport chain"/>
    <property type="evidence" value="ECO:0007669"/>
    <property type="project" value="InterPro"/>
</dbReference>
<feature type="binding site" description="covalent" evidence="7">
    <location>
        <position position="148"/>
    </location>
    <ligand>
        <name>heme c</name>
        <dbReference type="ChEBI" id="CHEBI:61717"/>
    </ligand>
</feature>
<evidence type="ECO:0000256" key="2">
    <source>
        <dbReference type="ARBA" id="ARBA00022617"/>
    </source>
</evidence>
<dbReference type="PIRSF" id="PIRSF000027">
    <property type="entry name" value="Cytc_c_prime"/>
    <property type="match status" value="1"/>
</dbReference>
<feature type="chain" id="PRO_5016288607" evidence="8">
    <location>
        <begin position="28"/>
        <end position="155"/>
    </location>
</feature>
<dbReference type="AlphaFoldDB" id="A0A317CDB2"/>
<keyword evidence="2 7" id="KW-0349">Heme</keyword>
<comment type="PTM">
    <text evidence="7">Binds 1 heme group per subunit.</text>
</comment>
<dbReference type="GO" id="GO:0042597">
    <property type="term" value="C:periplasmic space"/>
    <property type="evidence" value="ECO:0007669"/>
    <property type="project" value="InterPro"/>
</dbReference>
<dbReference type="GO" id="GO:0009055">
    <property type="term" value="F:electron transfer activity"/>
    <property type="evidence" value="ECO:0007669"/>
    <property type="project" value="InterPro"/>
</dbReference>
<protein>
    <submittedName>
        <fullName evidence="9">Cytochrome C</fullName>
    </submittedName>
</protein>
<feature type="signal peptide" evidence="8">
    <location>
        <begin position="1"/>
        <end position="27"/>
    </location>
</feature>
<dbReference type="GO" id="GO:0005506">
    <property type="term" value="F:iron ion binding"/>
    <property type="evidence" value="ECO:0007669"/>
    <property type="project" value="InterPro"/>
</dbReference>
<dbReference type="InterPro" id="IPR012127">
    <property type="entry name" value="Cyt_c_prime"/>
</dbReference>
<dbReference type="Pfam" id="PF01322">
    <property type="entry name" value="Cytochrom_C_2"/>
    <property type="match status" value="1"/>
</dbReference>
<organism evidence="9 10">
    <name type="scientific">Leucothrix arctica</name>
    <dbReference type="NCBI Taxonomy" id="1481894"/>
    <lineage>
        <taxon>Bacteria</taxon>
        <taxon>Pseudomonadati</taxon>
        <taxon>Pseudomonadota</taxon>
        <taxon>Gammaproteobacteria</taxon>
        <taxon>Thiotrichales</taxon>
        <taxon>Thiotrichaceae</taxon>
        <taxon>Leucothrix</taxon>
    </lineage>
</organism>
<keyword evidence="1" id="KW-0813">Transport</keyword>
<evidence type="ECO:0000313" key="9">
    <source>
        <dbReference type="EMBL" id="PWQ94102.1"/>
    </source>
</evidence>
<keyword evidence="8" id="KW-0732">Signal</keyword>
<sequence length="155" mass="16441">MEISKKNVLITAVTLCAAISASTIAFAADEAQEKAAEYRQSTFTMVGHHSGVLGAMVKGKVDFDAAIYTKNAEALAALTMLAPTGFEVEGTSDDSRAKAAIWEDKEDFDEKMKAFQVASAALVEASKSGDEKTAKAAYGDVGKTCKGCHTEYRSK</sequence>
<dbReference type="PRINTS" id="PR00608">
    <property type="entry name" value="CYTCHROMECII"/>
</dbReference>
<reference evidence="9 10" key="1">
    <citation type="submission" date="2018-05" db="EMBL/GenBank/DDBJ databases">
        <title>Leucothrix arctica sp. nov., isolated from Arctic seawater.</title>
        <authorList>
            <person name="Choi A."/>
            <person name="Baek K."/>
        </authorList>
    </citation>
    <scope>NUCLEOTIDE SEQUENCE [LARGE SCALE GENOMIC DNA]</scope>
    <source>
        <strain evidence="9 10">IMCC9719</strain>
    </source>
</reference>
<proteinExistence type="predicted"/>
<dbReference type="RefSeq" id="WP_109824702.1">
    <property type="nucleotide sequence ID" value="NZ_QGKL01000041.1"/>
</dbReference>
<evidence type="ECO:0000256" key="4">
    <source>
        <dbReference type="ARBA" id="ARBA00022982"/>
    </source>
</evidence>
<accession>A0A317CDB2</accession>
<feature type="binding site" description="covalent" evidence="7">
    <location>
        <position position="145"/>
    </location>
    <ligand>
        <name>heme c</name>
        <dbReference type="ChEBI" id="CHEBI:61717"/>
    </ligand>
</feature>
<feature type="binding site" description="axial binding residue" evidence="6">
    <location>
        <position position="149"/>
    </location>
    <ligand>
        <name>heme c</name>
        <dbReference type="ChEBI" id="CHEBI:61717"/>
    </ligand>
    <ligandPart>
        <name>Fe</name>
        <dbReference type="ChEBI" id="CHEBI:18248"/>
    </ligandPart>
</feature>
<comment type="caution">
    <text evidence="9">The sequence shown here is derived from an EMBL/GenBank/DDBJ whole genome shotgun (WGS) entry which is preliminary data.</text>
</comment>
<keyword evidence="4" id="KW-0249">Electron transport</keyword>
<dbReference type="SUPFAM" id="SSF47175">
    <property type="entry name" value="Cytochromes"/>
    <property type="match status" value="1"/>
</dbReference>
<evidence type="ECO:0000256" key="6">
    <source>
        <dbReference type="PIRSR" id="PIRSR000027-1"/>
    </source>
</evidence>
<name>A0A317CDB2_9GAMM</name>
<dbReference type="GO" id="GO:0020037">
    <property type="term" value="F:heme binding"/>
    <property type="evidence" value="ECO:0007669"/>
    <property type="project" value="InterPro"/>
</dbReference>
<dbReference type="InterPro" id="IPR015984">
    <property type="entry name" value="Cyt_c_prime_subgr"/>
</dbReference>
<keyword evidence="10" id="KW-1185">Reference proteome</keyword>
<evidence type="ECO:0000256" key="3">
    <source>
        <dbReference type="ARBA" id="ARBA00022723"/>
    </source>
</evidence>
<evidence type="ECO:0000256" key="8">
    <source>
        <dbReference type="SAM" id="SignalP"/>
    </source>
</evidence>
<evidence type="ECO:0000313" key="10">
    <source>
        <dbReference type="Proteomes" id="UP000245506"/>
    </source>
</evidence>
<keyword evidence="5 6" id="KW-0408">Iron</keyword>
<dbReference type="InterPro" id="IPR002321">
    <property type="entry name" value="Cyt_c_II"/>
</dbReference>
<evidence type="ECO:0000256" key="5">
    <source>
        <dbReference type="ARBA" id="ARBA00023004"/>
    </source>
</evidence>